<dbReference type="PANTHER" id="PTHR10500">
    <property type="entry name" value="BETA-MICROSEMINOPROTEIN"/>
    <property type="match status" value="1"/>
</dbReference>
<dbReference type="PANTHER" id="PTHR10500:SF7">
    <property type="entry name" value="BETA-MICROSEMINOPROTEIN"/>
    <property type="match status" value="1"/>
</dbReference>
<accession>A0AAQ6A050</accession>
<name>A0AAQ6A050_AMPOC</name>
<dbReference type="GeneTree" id="ENSGT00940000168891"/>
<dbReference type="Proteomes" id="UP001501940">
    <property type="component" value="Chromosome 6"/>
</dbReference>
<reference evidence="6" key="3">
    <citation type="submission" date="2025-09" db="UniProtKB">
        <authorList>
            <consortium name="Ensembl"/>
        </authorList>
    </citation>
    <scope>IDENTIFICATION</scope>
</reference>
<evidence type="ECO:0000256" key="2">
    <source>
        <dbReference type="ARBA" id="ARBA00010352"/>
    </source>
</evidence>
<protein>
    <recommendedName>
        <fullName evidence="8">Beta-microseminoprotein-like</fullName>
    </recommendedName>
</protein>
<dbReference type="AlphaFoldDB" id="A0AAQ6A050"/>
<reference evidence="6 7" key="1">
    <citation type="submission" date="2022-01" db="EMBL/GenBank/DDBJ databases">
        <title>A chromosome-scale genome assembly of the false clownfish, Amphiprion ocellaris.</title>
        <authorList>
            <person name="Ryu T."/>
        </authorList>
    </citation>
    <scope>NUCLEOTIDE SEQUENCE [LARGE SCALE GENOMIC DNA]</scope>
</reference>
<evidence type="ECO:0000313" key="7">
    <source>
        <dbReference type="Proteomes" id="UP001501940"/>
    </source>
</evidence>
<gene>
    <name evidence="6" type="primary">MSMB</name>
</gene>
<feature type="signal peptide" evidence="5">
    <location>
        <begin position="1"/>
        <end position="20"/>
    </location>
</feature>
<evidence type="ECO:0000256" key="1">
    <source>
        <dbReference type="ARBA" id="ARBA00004613"/>
    </source>
</evidence>
<dbReference type="Gene3D" id="2.60.40.1900">
    <property type="entry name" value="Beta-microseminoprotein (PSP94) domain"/>
    <property type="match status" value="1"/>
</dbReference>
<evidence type="ECO:0008006" key="8">
    <source>
        <dbReference type="Google" id="ProtNLM"/>
    </source>
</evidence>
<keyword evidence="7" id="KW-1185">Reference proteome</keyword>
<evidence type="ECO:0000313" key="6">
    <source>
        <dbReference type="Ensembl" id="ENSAOCP00000070674.1"/>
    </source>
</evidence>
<proteinExistence type="inferred from homology"/>
<dbReference type="Pfam" id="PF05825">
    <property type="entry name" value="PSP94"/>
    <property type="match status" value="1"/>
</dbReference>
<comment type="subcellular location">
    <subcellularLocation>
        <location evidence="1">Secreted</location>
    </subcellularLocation>
</comment>
<comment type="similarity">
    <text evidence="2">Belongs to the beta-microseminoprotein family.</text>
</comment>
<evidence type="ECO:0000256" key="3">
    <source>
        <dbReference type="ARBA" id="ARBA00022525"/>
    </source>
</evidence>
<keyword evidence="4" id="KW-1015">Disulfide bond</keyword>
<sequence length="107" mass="11732">MQKYLTPALLLCALLSLSDAFCTAKVPTIGMTHCQDDVDKTWHAVGSSWRNSACMDCTCDGCCSAYGIPRGIPDDCVSVFDWKACDYIVHKKDDPTVLCTNYARVGK</sequence>
<organism evidence="6 7">
    <name type="scientific">Amphiprion ocellaris</name>
    <name type="common">Clown anemonefish</name>
    <dbReference type="NCBI Taxonomy" id="80972"/>
    <lineage>
        <taxon>Eukaryota</taxon>
        <taxon>Metazoa</taxon>
        <taxon>Chordata</taxon>
        <taxon>Craniata</taxon>
        <taxon>Vertebrata</taxon>
        <taxon>Euteleostomi</taxon>
        <taxon>Actinopterygii</taxon>
        <taxon>Neopterygii</taxon>
        <taxon>Teleostei</taxon>
        <taxon>Neoteleostei</taxon>
        <taxon>Acanthomorphata</taxon>
        <taxon>Ovalentaria</taxon>
        <taxon>Pomacentridae</taxon>
        <taxon>Amphiprion</taxon>
    </lineage>
</organism>
<dbReference type="Ensembl" id="ENSAOCT00000052171.1">
    <property type="protein sequence ID" value="ENSAOCP00000070674.1"/>
    <property type="gene ID" value="ENSAOCG00000025920.1"/>
</dbReference>
<keyword evidence="3" id="KW-0964">Secreted</keyword>
<dbReference type="GO" id="GO:0005576">
    <property type="term" value="C:extracellular region"/>
    <property type="evidence" value="ECO:0007669"/>
    <property type="project" value="UniProtKB-SubCell"/>
</dbReference>
<feature type="chain" id="PRO_5043781329" description="Beta-microseminoprotein-like" evidence="5">
    <location>
        <begin position="21"/>
        <end position="107"/>
    </location>
</feature>
<keyword evidence="5" id="KW-0732">Signal</keyword>
<reference evidence="6" key="2">
    <citation type="submission" date="2025-08" db="UniProtKB">
        <authorList>
            <consortium name="Ensembl"/>
        </authorList>
    </citation>
    <scope>IDENTIFICATION</scope>
</reference>
<evidence type="ECO:0000256" key="5">
    <source>
        <dbReference type="SAM" id="SignalP"/>
    </source>
</evidence>
<evidence type="ECO:0000256" key="4">
    <source>
        <dbReference type="ARBA" id="ARBA00023157"/>
    </source>
</evidence>
<dbReference type="InterPro" id="IPR008735">
    <property type="entry name" value="PSP94"/>
</dbReference>